<comment type="caution">
    <text evidence="11">The sequence shown here is derived from an EMBL/GenBank/DDBJ whole genome shotgun (WGS) entry which is preliminary data.</text>
</comment>
<protein>
    <submittedName>
        <fullName evidence="11">Iron-dicitrate ABC transporter ATP-binding protein</fullName>
    </submittedName>
</protein>
<dbReference type="AlphaFoldDB" id="A0A511MVS5"/>
<name>A0A511MVS5_DEIC1</name>
<keyword evidence="4" id="KW-0410">Iron transport</keyword>
<dbReference type="SMART" id="SM00382">
    <property type="entry name" value="AAA"/>
    <property type="match status" value="1"/>
</dbReference>
<evidence type="ECO:0000256" key="8">
    <source>
        <dbReference type="ARBA" id="ARBA00023065"/>
    </source>
</evidence>
<keyword evidence="6 11" id="KW-0067">ATP-binding</keyword>
<organism evidence="11 12">
    <name type="scientific">Deinococcus cellulosilyticus (strain DSM 18568 / NBRC 106333 / KACC 11606 / 5516J-15)</name>
    <dbReference type="NCBI Taxonomy" id="1223518"/>
    <lineage>
        <taxon>Bacteria</taxon>
        <taxon>Thermotogati</taxon>
        <taxon>Deinococcota</taxon>
        <taxon>Deinococci</taxon>
        <taxon>Deinococcales</taxon>
        <taxon>Deinococcaceae</taxon>
        <taxon>Deinococcus</taxon>
    </lineage>
</organism>
<sequence>MSDLSTRNLHLSYGSKAIIEDMSIDLTSGGIISLIGPNGSGKSTLLKSLARLLPPSSGSVMLDGKDIHRLPTKQVAQKLAILPQSPSAPEGLTVEELVWFGRHPHQKLLGGKSKEDQDLVQWALTQTGMTIFAKTLLENLSGGQRQRAWIAMSLAQGTPLLLLDEPTTYLDLSHQLEVLHLIQRLNKDQKKTILMVLHDLNQAVRYSSHLVVVKEGKVFAQGEPAEIMTHELLQEVFGLKAHIIEDPDTGKPHIIPYGIARIF</sequence>
<keyword evidence="3" id="KW-1003">Cell membrane</keyword>
<keyword evidence="7" id="KW-0408">Iron</keyword>
<keyword evidence="9" id="KW-0472">Membrane</keyword>
<comment type="subcellular location">
    <subcellularLocation>
        <location evidence="1">Cell membrane</location>
        <topology evidence="1">Peripheral membrane protein</topology>
    </subcellularLocation>
</comment>
<dbReference type="InterPro" id="IPR003439">
    <property type="entry name" value="ABC_transporter-like_ATP-bd"/>
</dbReference>
<evidence type="ECO:0000256" key="2">
    <source>
        <dbReference type="ARBA" id="ARBA00022448"/>
    </source>
</evidence>
<dbReference type="Gene3D" id="3.40.50.300">
    <property type="entry name" value="P-loop containing nucleotide triphosphate hydrolases"/>
    <property type="match status" value="1"/>
</dbReference>
<evidence type="ECO:0000259" key="10">
    <source>
        <dbReference type="PROSITE" id="PS50893"/>
    </source>
</evidence>
<keyword evidence="5" id="KW-0547">Nucleotide-binding</keyword>
<feature type="domain" description="ABC transporter" evidence="10">
    <location>
        <begin position="4"/>
        <end position="240"/>
    </location>
</feature>
<proteinExistence type="predicted"/>
<evidence type="ECO:0000256" key="6">
    <source>
        <dbReference type="ARBA" id="ARBA00022840"/>
    </source>
</evidence>
<evidence type="ECO:0000256" key="3">
    <source>
        <dbReference type="ARBA" id="ARBA00022475"/>
    </source>
</evidence>
<dbReference type="PROSITE" id="PS50893">
    <property type="entry name" value="ABC_TRANSPORTER_2"/>
    <property type="match status" value="1"/>
</dbReference>
<accession>A0A511MVS5</accession>
<dbReference type="PROSITE" id="PS00211">
    <property type="entry name" value="ABC_TRANSPORTER_1"/>
    <property type="match status" value="1"/>
</dbReference>
<evidence type="ECO:0000256" key="5">
    <source>
        <dbReference type="ARBA" id="ARBA00022741"/>
    </source>
</evidence>
<dbReference type="GO" id="GO:0005886">
    <property type="term" value="C:plasma membrane"/>
    <property type="evidence" value="ECO:0007669"/>
    <property type="project" value="UniProtKB-SubCell"/>
</dbReference>
<dbReference type="RefSeq" id="WP_281292427.1">
    <property type="nucleotide sequence ID" value="NZ_BJXB01000001.1"/>
</dbReference>
<keyword evidence="8" id="KW-0406">Ion transport</keyword>
<dbReference type="PANTHER" id="PTHR42771:SF2">
    <property type="entry name" value="IRON(3+)-HYDROXAMATE IMPORT ATP-BINDING PROTEIN FHUC"/>
    <property type="match status" value="1"/>
</dbReference>
<dbReference type="Proteomes" id="UP000321306">
    <property type="component" value="Unassembled WGS sequence"/>
</dbReference>
<evidence type="ECO:0000256" key="4">
    <source>
        <dbReference type="ARBA" id="ARBA00022496"/>
    </source>
</evidence>
<evidence type="ECO:0000256" key="9">
    <source>
        <dbReference type="ARBA" id="ARBA00023136"/>
    </source>
</evidence>
<dbReference type="GO" id="GO:0016887">
    <property type="term" value="F:ATP hydrolysis activity"/>
    <property type="evidence" value="ECO:0007669"/>
    <property type="project" value="InterPro"/>
</dbReference>
<dbReference type="InterPro" id="IPR003593">
    <property type="entry name" value="AAA+_ATPase"/>
</dbReference>
<dbReference type="InterPro" id="IPR017871">
    <property type="entry name" value="ABC_transporter-like_CS"/>
</dbReference>
<dbReference type="InterPro" id="IPR051535">
    <property type="entry name" value="Siderophore_ABC-ATPase"/>
</dbReference>
<dbReference type="EMBL" id="BJXB01000001">
    <property type="protein sequence ID" value="GEM44685.1"/>
    <property type="molecule type" value="Genomic_DNA"/>
</dbReference>
<dbReference type="InterPro" id="IPR027417">
    <property type="entry name" value="P-loop_NTPase"/>
</dbReference>
<reference evidence="11 12" key="1">
    <citation type="submission" date="2019-07" db="EMBL/GenBank/DDBJ databases">
        <title>Whole genome shotgun sequence of Deinococcus cellulosilyticus NBRC 106333.</title>
        <authorList>
            <person name="Hosoyama A."/>
            <person name="Uohara A."/>
            <person name="Ohji S."/>
            <person name="Ichikawa N."/>
        </authorList>
    </citation>
    <scope>NUCLEOTIDE SEQUENCE [LARGE SCALE GENOMIC DNA]</scope>
    <source>
        <strain evidence="11 12">NBRC 106333</strain>
    </source>
</reference>
<dbReference type="SUPFAM" id="SSF52540">
    <property type="entry name" value="P-loop containing nucleoside triphosphate hydrolases"/>
    <property type="match status" value="1"/>
</dbReference>
<dbReference type="CDD" id="cd03214">
    <property type="entry name" value="ABC_Iron-Siderophores_B12_Hemin"/>
    <property type="match status" value="1"/>
</dbReference>
<evidence type="ECO:0000313" key="11">
    <source>
        <dbReference type="EMBL" id="GEM44685.1"/>
    </source>
</evidence>
<keyword evidence="2" id="KW-0813">Transport</keyword>
<dbReference type="GO" id="GO:0006826">
    <property type="term" value="P:iron ion transport"/>
    <property type="evidence" value="ECO:0007669"/>
    <property type="project" value="UniProtKB-KW"/>
</dbReference>
<gene>
    <name evidence="11" type="ORF">DC3_03200</name>
</gene>
<dbReference type="Pfam" id="PF00005">
    <property type="entry name" value="ABC_tran"/>
    <property type="match status" value="1"/>
</dbReference>
<dbReference type="FunFam" id="3.40.50.300:FF:000134">
    <property type="entry name" value="Iron-enterobactin ABC transporter ATP-binding protein"/>
    <property type="match status" value="1"/>
</dbReference>
<dbReference type="PANTHER" id="PTHR42771">
    <property type="entry name" value="IRON(3+)-HYDROXAMATE IMPORT ATP-BINDING PROTEIN FHUC"/>
    <property type="match status" value="1"/>
</dbReference>
<evidence type="ECO:0000256" key="1">
    <source>
        <dbReference type="ARBA" id="ARBA00004202"/>
    </source>
</evidence>
<evidence type="ECO:0000313" key="12">
    <source>
        <dbReference type="Proteomes" id="UP000321306"/>
    </source>
</evidence>
<dbReference type="GO" id="GO:0005524">
    <property type="term" value="F:ATP binding"/>
    <property type="evidence" value="ECO:0007669"/>
    <property type="project" value="UniProtKB-KW"/>
</dbReference>
<evidence type="ECO:0000256" key="7">
    <source>
        <dbReference type="ARBA" id="ARBA00023004"/>
    </source>
</evidence>
<keyword evidence="12" id="KW-1185">Reference proteome</keyword>